<dbReference type="PRINTS" id="PR00336">
    <property type="entry name" value="LYSASSOCTDMP"/>
</dbReference>
<evidence type="ECO:0000256" key="1">
    <source>
        <dbReference type="ARBA" id="ARBA00004530"/>
    </source>
</evidence>
<feature type="region of interest" description="Disordered" evidence="9">
    <location>
        <begin position="40"/>
        <end position="127"/>
    </location>
</feature>
<dbReference type="Gene3D" id="2.40.160.110">
    <property type="match status" value="1"/>
</dbReference>
<dbReference type="InterPro" id="IPR002000">
    <property type="entry name" value="Lysosome-assoc_membr_glycop"/>
</dbReference>
<dbReference type="PROSITE" id="PS51407">
    <property type="entry name" value="LAMP_3"/>
    <property type="match status" value="1"/>
</dbReference>
<evidence type="ECO:0000256" key="7">
    <source>
        <dbReference type="ARBA" id="ARBA00023180"/>
    </source>
</evidence>
<feature type="compositionally biased region" description="Polar residues" evidence="9">
    <location>
        <begin position="77"/>
        <end position="91"/>
    </location>
</feature>
<comment type="similarity">
    <text evidence="8">Belongs to the LAMP family.</text>
</comment>
<evidence type="ECO:0000256" key="9">
    <source>
        <dbReference type="SAM" id="MobiDB-lite"/>
    </source>
</evidence>
<keyword evidence="13" id="KW-1185">Reference proteome</keyword>
<comment type="caution">
    <text evidence="8">Lacks conserved residue(s) required for the propagation of feature annotation.</text>
</comment>
<feature type="chain" id="PRO_5045075575" description="Lysosome-associated membrane glycoprotein 2-like luminal domain-containing protein" evidence="10">
    <location>
        <begin position="20"/>
        <end position="506"/>
    </location>
</feature>
<sequence>MRLVVVFSGALLGLLVAQGTVNSCPHKKSATLLPSFTVTPTATESTARPATTSHRTTTAGATSHEPTTATHHTVTTPSHGNATVHPTTNNSTATSPRAPTTAPHPGPPPPPPSPSPGSKGAVGDYTWTNGSQPCVRLQGQIQIGILYPTQGGGKAWGISVLNPNKTKAQGDCEGAHTHLLLSFPYGQLSFGFKQEPQQSAVYLSYMALEYNVSLPQAAQWMFSVENSSLHALQAPLGQSFSCGNASLSLSPALRLDLLHLRLQAAQLPPSGAFGPSKTYSLPYPPPQAPPPTVSLSTPPHPRPPCSHPELSFLSQAARNYRARVLPPEDSVPFSSFIYCSESARRAPPQSPYFPTSATSPPPSSHLSPAPPPRLPALPFGQVSLVRLTSSSCCPSSLAWSPWASSPWCSLRSASSGDARPPTSPSELEAQGLPSLLTTQLTQKQSGLPSLSVFENKSTDNATWGGGREERGLLNVMSFSSPVPRKIKLAPTSVLAFPRPSGWDEKP</sequence>
<evidence type="ECO:0000256" key="6">
    <source>
        <dbReference type="ARBA" id="ARBA00023136"/>
    </source>
</evidence>
<keyword evidence="5" id="KW-1133">Transmembrane helix</keyword>
<feature type="compositionally biased region" description="Pro residues" evidence="9">
    <location>
        <begin position="359"/>
        <end position="373"/>
    </location>
</feature>
<reference evidence="12" key="2">
    <citation type="submission" date="2025-08" db="UniProtKB">
        <authorList>
            <consortium name="Ensembl"/>
        </authorList>
    </citation>
    <scope>IDENTIFICATION</scope>
    <source>
        <strain evidence="12">breed Abyssinian</strain>
    </source>
</reference>
<dbReference type="PANTHER" id="PTHR11506:SF2">
    <property type="entry name" value="MACROSIALIN"/>
    <property type="match status" value="1"/>
</dbReference>
<evidence type="ECO:0000256" key="5">
    <source>
        <dbReference type="ARBA" id="ARBA00022989"/>
    </source>
</evidence>
<dbReference type="Ensembl" id="ENSFCTT00005044865.1">
    <property type="protein sequence ID" value="ENSFCTP00005032011.1"/>
    <property type="gene ID" value="ENSFCTG00005015707.1"/>
</dbReference>
<feature type="region of interest" description="Disordered" evidence="9">
    <location>
        <begin position="347"/>
        <end position="373"/>
    </location>
</feature>
<dbReference type="PANTHER" id="PTHR11506">
    <property type="entry name" value="LYSOSOME-ASSOCIATED MEMBRANE GLYCOPROTEIN"/>
    <property type="match status" value="1"/>
</dbReference>
<dbReference type="GeneTree" id="ENSGT00950000182899"/>
<evidence type="ECO:0000313" key="13">
    <source>
        <dbReference type="Proteomes" id="UP000823872"/>
    </source>
</evidence>
<evidence type="ECO:0000259" key="11">
    <source>
        <dbReference type="Pfam" id="PF01299"/>
    </source>
</evidence>
<gene>
    <name evidence="12" type="primary">CD68</name>
</gene>
<evidence type="ECO:0000256" key="4">
    <source>
        <dbReference type="ARBA" id="ARBA00022753"/>
    </source>
</evidence>
<feature type="region of interest" description="Disordered" evidence="9">
    <location>
        <begin position="276"/>
        <end position="306"/>
    </location>
</feature>
<keyword evidence="2 8" id="KW-0812">Transmembrane</keyword>
<feature type="domain" description="Lysosome-associated membrane glycoprotein 2-like luminal" evidence="11">
    <location>
        <begin position="121"/>
        <end position="267"/>
    </location>
</feature>
<evidence type="ECO:0000256" key="10">
    <source>
        <dbReference type="SAM" id="SignalP"/>
    </source>
</evidence>
<feature type="compositionally biased region" description="Pro residues" evidence="9">
    <location>
        <begin position="102"/>
        <end position="115"/>
    </location>
</feature>
<feature type="disulfide bond" evidence="8">
    <location>
        <begin position="134"/>
        <end position="172"/>
    </location>
</feature>
<evidence type="ECO:0000256" key="3">
    <source>
        <dbReference type="ARBA" id="ARBA00022729"/>
    </source>
</evidence>
<dbReference type="Proteomes" id="UP000823872">
    <property type="component" value="Chromosome E1"/>
</dbReference>
<proteinExistence type="inferred from homology"/>
<keyword evidence="6 8" id="KW-0472">Membrane</keyword>
<feature type="compositionally biased region" description="Pro residues" evidence="9">
    <location>
        <begin position="282"/>
        <end position="306"/>
    </location>
</feature>
<reference evidence="12" key="3">
    <citation type="submission" date="2025-09" db="UniProtKB">
        <authorList>
            <consortium name="Ensembl"/>
        </authorList>
    </citation>
    <scope>IDENTIFICATION</scope>
    <source>
        <strain evidence="12">breed Abyssinian</strain>
    </source>
</reference>
<feature type="compositionally biased region" description="Low complexity" evidence="9">
    <location>
        <begin position="92"/>
        <end position="101"/>
    </location>
</feature>
<feature type="compositionally biased region" description="Polar residues" evidence="9">
    <location>
        <begin position="447"/>
        <end position="461"/>
    </location>
</feature>
<dbReference type="InterPro" id="IPR048528">
    <property type="entry name" value="Lamp2-like_luminal"/>
</dbReference>
<evidence type="ECO:0000313" key="12">
    <source>
        <dbReference type="Ensembl" id="ENSFCTP00005032011.1"/>
    </source>
</evidence>
<reference evidence="12 13" key="1">
    <citation type="submission" date="2021-02" db="EMBL/GenBank/DDBJ databases">
        <title>Safari Cat Assemblies.</title>
        <authorList>
            <person name="Bredemeyer K.R."/>
            <person name="Murphy W.J."/>
        </authorList>
    </citation>
    <scope>NUCLEOTIDE SEQUENCE [LARGE SCALE GENOMIC DNA]</scope>
</reference>
<feature type="signal peptide" evidence="10">
    <location>
        <begin position="1"/>
        <end position="19"/>
    </location>
</feature>
<dbReference type="Pfam" id="PF01299">
    <property type="entry name" value="Lamp2-like_luminal"/>
    <property type="match status" value="1"/>
</dbReference>
<comment type="subcellular location">
    <subcellularLocation>
        <location evidence="1">Endosome membrane</location>
        <topology evidence="1">Single-pass type I membrane protein</topology>
    </subcellularLocation>
    <subcellularLocation>
        <location evidence="8">Lysosome membrane</location>
        <topology evidence="8">Single-pass type I membrane protein</topology>
    </subcellularLocation>
</comment>
<feature type="compositionally biased region" description="Low complexity" evidence="9">
    <location>
        <begin position="45"/>
        <end position="76"/>
    </location>
</feature>
<feature type="region of interest" description="Disordered" evidence="9">
    <location>
        <begin position="447"/>
        <end position="468"/>
    </location>
</feature>
<protein>
    <recommendedName>
        <fullName evidence="11">Lysosome-associated membrane glycoprotein 2-like luminal domain-containing protein</fullName>
    </recommendedName>
</protein>
<organism evidence="12 13">
    <name type="scientific">Felis catus</name>
    <name type="common">Cat</name>
    <name type="synonym">Felis silvestris catus</name>
    <dbReference type="NCBI Taxonomy" id="9685"/>
    <lineage>
        <taxon>Eukaryota</taxon>
        <taxon>Metazoa</taxon>
        <taxon>Chordata</taxon>
        <taxon>Craniata</taxon>
        <taxon>Vertebrata</taxon>
        <taxon>Euteleostomi</taxon>
        <taxon>Mammalia</taxon>
        <taxon>Eutheria</taxon>
        <taxon>Laurasiatheria</taxon>
        <taxon>Carnivora</taxon>
        <taxon>Feliformia</taxon>
        <taxon>Felidae</taxon>
        <taxon>Felinae</taxon>
        <taxon>Felis</taxon>
    </lineage>
</organism>
<name>A0ABI7YAW8_FELCA</name>
<keyword evidence="3 10" id="KW-0732">Signal</keyword>
<keyword evidence="8" id="KW-0458">Lysosome</keyword>
<accession>A0ABI7YAW8</accession>
<keyword evidence="4" id="KW-0967">Endosome</keyword>
<keyword evidence="8" id="KW-1015">Disulfide bond</keyword>
<evidence type="ECO:0000256" key="8">
    <source>
        <dbReference type="PROSITE-ProRule" id="PRU00740"/>
    </source>
</evidence>
<evidence type="ECO:0000256" key="2">
    <source>
        <dbReference type="ARBA" id="ARBA00022692"/>
    </source>
</evidence>
<keyword evidence="7" id="KW-0325">Glycoprotein</keyword>